<protein>
    <recommendedName>
        <fullName evidence="3">DUF1858 domain-containing protein</fullName>
    </recommendedName>
</protein>
<reference evidence="1 2" key="1">
    <citation type="submission" date="2016-11" db="EMBL/GenBank/DDBJ databases">
        <authorList>
            <person name="Jaros S."/>
            <person name="Januszkiewicz K."/>
            <person name="Wedrychowicz H."/>
        </authorList>
    </citation>
    <scope>NUCLEOTIDE SEQUENCE [LARGE SCALE GENOMIC DNA]</scope>
    <source>
        <strain evidence="1 2">DSM 10068</strain>
    </source>
</reference>
<organism evidence="1 2">
    <name type="scientific">Sporobacter termitidis DSM 10068</name>
    <dbReference type="NCBI Taxonomy" id="1123282"/>
    <lineage>
        <taxon>Bacteria</taxon>
        <taxon>Bacillati</taxon>
        <taxon>Bacillota</taxon>
        <taxon>Clostridia</taxon>
        <taxon>Eubacteriales</taxon>
        <taxon>Oscillospiraceae</taxon>
        <taxon>Sporobacter</taxon>
    </lineage>
</organism>
<proteinExistence type="predicted"/>
<dbReference type="OrthoDB" id="1857314at2"/>
<sequence>MDLKNNKILFGEVLKNPGAEMIFAKLFPELMNPFLLHQAKKMTLENILKISTGPDAQEKIERVIAKLELL</sequence>
<evidence type="ECO:0008006" key="3">
    <source>
        <dbReference type="Google" id="ProtNLM"/>
    </source>
</evidence>
<dbReference type="RefSeq" id="WP_073079224.1">
    <property type="nucleotide sequence ID" value="NZ_FQXV01000008.1"/>
</dbReference>
<dbReference type="EMBL" id="FQXV01000008">
    <property type="protein sequence ID" value="SHI09803.1"/>
    <property type="molecule type" value="Genomic_DNA"/>
</dbReference>
<name>A0A1M5YE56_9FIRM</name>
<accession>A0A1M5YE56</accession>
<dbReference type="STRING" id="1123282.SAMN02745823_02381"/>
<dbReference type="AlphaFoldDB" id="A0A1M5YE56"/>
<dbReference type="Proteomes" id="UP000183995">
    <property type="component" value="Unassembled WGS sequence"/>
</dbReference>
<evidence type="ECO:0000313" key="1">
    <source>
        <dbReference type="EMBL" id="SHI09803.1"/>
    </source>
</evidence>
<keyword evidence="2" id="KW-1185">Reference proteome</keyword>
<gene>
    <name evidence="1" type="ORF">SAMN02745823_02381</name>
</gene>
<evidence type="ECO:0000313" key="2">
    <source>
        <dbReference type="Proteomes" id="UP000183995"/>
    </source>
</evidence>